<comment type="caution">
    <text evidence="10">The sequence shown here is derived from an EMBL/GenBank/DDBJ whole genome shotgun (WGS) entry which is preliminary data.</text>
</comment>
<keyword evidence="7 8" id="KW-0501">Molybdenum cofactor biosynthesis</keyword>
<evidence type="ECO:0000259" key="9">
    <source>
        <dbReference type="Pfam" id="PF12804"/>
    </source>
</evidence>
<comment type="domain">
    <text evidence="8">The N-terminal domain determines nucleotide recognition and specific binding, while the C-terminal domain determines the specific binding to the target protein.</text>
</comment>
<dbReference type="InterPro" id="IPR025877">
    <property type="entry name" value="MobA-like_NTP_Trfase"/>
</dbReference>
<dbReference type="GO" id="GO:0005525">
    <property type="term" value="F:GTP binding"/>
    <property type="evidence" value="ECO:0007669"/>
    <property type="project" value="UniProtKB-UniRule"/>
</dbReference>
<evidence type="ECO:0000256" key="3">
    <source>
        <dbReference type="ARBA" id="ARBA00022723"/>
    </source>
</evidence>
<dbReference type="RefSeq" id="WP_131001062.1">
    <property type="nucleotide sequence ID" value="NZ_JBHSZR010000002.1"/>
</dbReference>
<keyword evidence="1 8" id="KW-0963">Cytoplasm</keyword>
<dbReference type="EMBL" id="SIUB01000001">
    <property type="protein sequence ID" value="TBN54809.1"/>
    <property type="molecule type" value="Genomic_DNA"/>
</dbReference>
<evidence type="ECO:0000256" key="5">
    <source>
        <dbReference type="ARBA" id="ARBA00022842"/>
    </source>
</evidence>
<dbReference type="GO" id="GO:0061603">
    <property type="term" value="F:molybdenum cofactor guanylyltransferase activity"/>
    <property type="evidence" value="ECO:0007669"/>
    <property type="project" value="UniProtKB-EC"/>
</dbReference>
<dbReference type="GO" id="GO:0005737">
    <property type="term" value="C:cytoplasm"/>
    <property type="evidence" value="ECO:0007669"/>
    <property type="project" value="UniProtKB-SubCell"/>
</dbReference>
<feature type="binding site" evidence="8">
    <location>
        <begin position="10"/>
        <end position="12"/>
    </location>
    <ligand>
        <name>GTP</name>
        <dbReference type="ChEBI" id="CHEBI:37565"/>
    </ligand>
</feature>
<dbReference type="HAMAP" id="MF_00316">
    <property type="entry name" value="MobA"/>
    <property type="match status" value="1"/>
</dbReference>
<comment type="caution">
    <text evidence="8">Lacks conserved residue(s) required for the propagation of feature annotation.</text>
</comment>
<keyword evidence="2 8" id="KW-0808">Transferase</keyword>
<organism evidence="10 11">
    <name type="scientific">Hansschlegelia quercus</name>
    <dbReference type="NCBI Taxonomy" id="2528245"/>
    <lineage>
        <taxon>Bacteria</taxon>
        <taxon>Pseudomonadati</taxon>
        <taxon>Pseudomonadota</taxon>
        <taxon>Alphaproteobacteria</taxon>
        <taxon>Hyphomicrobiales</taxon>
        <taxon>Methylopilaceae</taxon>
        <taxon>Hansschlegelia</taxon>
    </lineage>
</organism>
<dbReference type="OrthoDB" id="9788394at2"/>
<reference evidence="10 11" key="1">
    <citation type="submission" date="2019-02" db="EMBL/GenBank/DDBJ databases">
        <title>Hansschlegelia quercus sp. nov., a novel methylotrophic bacterium from buds of oak (Quercus robur L.).</title>
        <authorList>
            <person name="Agafonova N.V."/>
            <person name="Kaparullina E.N."/>
            <person name="Grouzdev D.S."/>
            <person name="Doronina N.V."/>
        </authorList>
    </citation>
    <scope>NUCLEOTIDE SEQUENCE [LARGE SCALE GENOMIC DNA]</scope>
    <source>
        <strain evidence="10 11">Dub</strain>
    </source>
</reference>
<dbReference type="GO" id="GO:0046872">
    <property type="term" value="F:metal ion binding"/>
    <property type="evidence" value="ECO:0007669"/>
    <property type="project" value="UniProtKB-KW"/>
</dbReference>
<accession>A0A4Q9GKC6</accession>
<keyword evidence="6 8" id="KW-0342">GTP-binding</keyword>
<comment type="subunit">
    <text evidence="8">Monomer.</text>
</comment>
<evidence type="ECO:0000313" key="11">
    <source>
        <dbReference type="Proteomes" id="UP000291613"/>
    </source>
</evidence>
<dbReference type="AlphaFoldDB" id="A0A4Q9GKC6"/>
<comment type="function">
    <text evidence="8">Transfers a GMP moiety from GTP to Mo-molybdopterin (Mo-MPT) cofactor (Moco or molybdenum cofactor) to form Mo-molybdopterin guanine dinucleotide (Mo-MGD) cofactor.</text>
</comment>
<keyword evidence="5 8" id="KW-0460">Magnesium</keyword>
<dbReference type="Pfam" id="PF12804">
    <property type="entry name" value="NTP_transf_3"/>
    <property type="match status" value="1"/>
</dbReference>
<comment type="cofactor">
    <cofactor evidence="8">
        <name>Mg(2+)</name>
        <dbReference type="ChEBI" id="CHEBI:18420"/>
    </cofactor>
</comment>
<dbReference type="Gene3D" id="3.90.550.10">
    <property type="entry name" value="Spore Coat Polysaccharide Biosynthesis Protein SpsA, Chain A"/>
    <property type="match status" value="1"/>
</dbReference>
<evidence type="ECO:0000313" key="10">
    <source>
        <dbReference type="EMBL" id="TBN54809.1"/>
    </source>
</evidence>
<dbReference type="PANTHER" id="PTHR19136:SF81">
    <property type="entry name" value="MOLYBDENUM COFACTOR GUANYLYLTRANSFERASE"/>
    <property type="match status" value="1"/>
</dbReference>
<evidence type="ECO:0000256" key="2">
    <source>
        <dbReference type="ARBA" id="ARBA00022679"/>
    </source>
</evidence>
<dbReference type="GO" id="GO:1902758">
    <property type="term" value="P:bis(molybdopterin guanine dinucleotide)molybdenum biosynthetic process"/>
    <property type="evidence" value="ECO:0007669"/>
    <property type="project" value="TreeGrafter"/>
</dbReference>
<dbReference type="CDD" id="cd02503">
    <property type="entry name" value="MobA"/>
    <property type="match status" value="1"/>
</dbReference>
<evidence type="ECO:0000256" key="8">
    <source>
        <dbReference type="HAMAP-Rule" id="MF_00316"/>
    </source>
</evidence>
<keyword evidence="11" id="KW-1185">Reference proteome</keyword>
<keyword evidence="3 8" id="KW-0479">Metal-binding</keyword>
<keyword evidence="10" id="KW-0548">Nucleotidyltransferase</keyword>
<dbReference type="SUPFAM" id="SSF53448">
    <property type="entry name" value="Nucleotide-diphospho-sugar transferases"/>
    <property type="match status" value="1"/>
</dbReference>
<comment type="subcellular location">
    <subcellularLocation>
        <location evidence="8">Cytoplasm</location>
    </subcellularLocation>
</comment>
<protein>
    <recommendedName>
        <fullName evidence="8">Molybdenum cofactor guanylyltransferase</fullName>
        <shortName evidence="8">MoCo guanylyltransferase</shortName>
        <ecNumber evidence="8">2.7.7.77</ecNumber>
    </recommendedName>
    <alternativeName>
        <fullName evidence="8">GTP:molybdopterin guanylyltransferase</fullName>
    </alternativeName>
    <alternativeName>
        <fullName evidence="8">Mo-MPT guanylyltransferase</fullName>
    </alternativeName>
    <alternativeName>
        <fullName evidence="8">Molybdopterin guanylyltransferase</fullName>
    </alternativeName>
    <alternativeName>
        <fullName evidence="8">Molybdopterin-guanine dinucleotide synthase</fullName>
        <shortName evidence="8">MGD synthase</shortName>
    </alternativeName>
</protein>
<feature type="binding site" evidence="8">
    <location>
        <position position="69"/>
    </location>
    <ligand>
        <name>GTP</name>
        <dbReference type="ChEBI" id="CHEBI:37565"/>
    </ligand>
</feature>
<proteinExistence type="inferred from homology"/>
<evidence type="ECO:0000256" key="6">
    <source>
        <dbReference type="ARBA" id="ARBA00023134"/>
    </source>
</evidence>
<feature type="binding site" evidence="8">
    <location>
        <position position="23"/>
    </location>
    <ligand>
        <name>GTP</name>
        <dbReference type="ChEBI" id="CHEBI:37565"/>
    </ligand>
</feature>
<evidence type="ECO:0000256" key="7">
    <source>
        <dbReference type="ARBA" id="ARBA00023150"/>
    </source>
</evidence>
<dbReference type="EC" id="2.7.7.77" evidence="8"/>
<evidence type="ECO:0000256" key="1">
    <source>
        <dbReference type="ARBA" id="ARBA00022490"/>
    </source>
</evidence>
<feature type="domain" description="MobA-like NTP transferase" evidence="9">
    <location>
        <begin position="7"/>
        <end position="153"/>
    </location>
</feature>
<dbReference type="Proteomes" id="UP000291613">
    <property type="component" value="Unassembled WGS sequence"/>
</dbReference>
<keyword evidence="4 8" id="KW-0547">Nucleotide-binding</keyword>
<dbReference type="InterPro" id="IPR013482">
    <property type="entry name" value="Molybde_CF_guanTrfase"/>
</dbReference>
<feature type="binding site" evidence="8">
    <location>
        <position position="103"/>
    </location>
    <ligand>
        <name>GTP</name>
        <dbReference type="ChEBI" id="CHEBI:37565"/>
    </ligand>
</feature>
<comment type="catalytic activity">
    <reaction evidence="8">
        <text>Mo-molybdopterin + GTP + H(+) = Mo-molybdopterin guanine dinucleotide + diphosphate</text>
        <dbReference type="Rhea" id="RHEA:34243"/>
        <dbReference type="ChEBI" id="CHEBI:15378"/>
        <dbReference type="ChEBI" id="CHEBI:33019"/>
        <dbReference type="ChEBI" id="CHEBI:37565"/>
        <dbReference type="ChEBI" id="CHEBI:71302"/>
        <dbReference type="ChEBI" id="CHEBI:71310"/>
        <dbReference type="EC" id="2.7.7.77"/>
    </reaction>
</comment>
<dbReference type="PANTHER" id="PTHR19136">
    <property type="entry name" value="MOLYBDENUM COFACTOR GUANYLYLTRANSFERASE"/>
    <property type="match status" value="1"/>
</dbReference>
<comment type="similarity">
    <text evidence="8">Belongs to the MobA family.</text>
</comment>
<gene>
    <name evidence="8" type="primary">mobA</name>
    <name evidence="10" type="ORF">EYR15_01200</name>
</gene>
<feature type="binding site" evidence="8">
    <location>
        <position position="103"/>
    </location>
    <ligand>
        <name>Mg(2+)</name>
        <dbReference type="ChEBI" id="CHEBI:18420"/>
    </ligand>
</feature>
<name>A0A4Q9GKC6_9HYPH</name>
<sequence length="196" mass="19709">MIQTIAGLILMGGSSSRMGGGDKALLPFAGATILDAAIARFEPQVSALAISANGDPARLARFRLPVLPDPADEPKGPLGGVRAGLAWATSLKGVTHLATVPADAPSPPLDLVAQLAKAAGDSAAVAIGPDGIEPLHALWPIACAEALDALIAGGVSSPKRALERIEAAPAFFDARDAFLDVDTPDDLAAAKKLLGG</sequence>
<evidence type="ECO:0000256" key="4">
    <source>
        <dbReference type="ARBA" id="ARBA00022741"/>
    </source>
</evidence>
<dbReference type="InterPro" id="IPR029044">
    <property type="entry name" value="Nucleotide-diphossugar_trans"/>
</dbReference>